<organism evidence="11 12">
    <name type="scientific">Rhodohalobacter mucosus</name>
    <dbReference type="NCBI Taxonomy" id="2079485"/>
    <lineage>
        <taxon>Bacteria</taxon>
        <taxon>Pseudomonadati</taxon>
        <taxon>Balneolota</taxon>
        <taxon>Balneolia</taxon>
        <taxon>Balneolales</taxon>
        <taxon>Balneolaceae</taxon>
        <taxon>Rhodohalobacter</taxon>
    </lineage>
</organism>
<accession>A0A316U1X5</accession>
<feature type="binding site" evidence="10">
    <location>
        <position position="31"/>
    </location>
    <ligand>
        <name>Zn(2+)</name>
        <dbReference type="ChEBI" id="CHEBI:29105"/>
    </ligand>
</feature>
<protein>
    <recommendedName>
        <fullName evidence="3 8">6-carboxy-5,6,7,8-tetrahydropterin synthase</fullName>
        <ecNumber evidence="8">4.-.-.-</ecNumber>
    </recommendedName>
</protein>
<dbReference type="GO" id="GO:0046872">
    <property type="term" value="F:metal ion binding"/>
    <property type="evidence" value="ECO:0007669"/>
    <property type="project" value="UniProtKB-KW"/>
</dbReference>
<comment type="caution">
    <text evidence="11">The sequence shown here is derived from an EMBL/GenBank/DDBJ whole genome shotgun (WGS) entry which is preliminary data.</text>
</comment>
<feature type="active site" description="Proton acceptor" evidence="9">
    <location>
        <position position="25"/>
    </location>
</feature>
<gene>
    <name evidence="11" type="ORF">DDZ15_07240</name>
</gene>
<comment type="catalytic activity">
    <reaction evidence="7 8">
        <text>7,8-dihydroneopterin 3'-triphosphate + H2O = 6-carboxy-5,6,7,8-tetrahydropterin + triphosphate + acetaldehyde + 2 H(+)</text>
        <dbReference type="Rhea" id="RHEA:27966"/>
        <dbReference type="ChEBI" id="CHEBI:15343"/>
        <dbReference type="ChEBI" id="CHEBI:15377"/>
        <dbReference type="ChEBI" id="CHEBI:15378"/>
        <dbReference type="ChEBI" id="CHEBI:18036"/>
        <dbReference type="ChEBI" id="CHEBI:58462"/>
        <dbReference type="ChEBI" id="CHEBI:61032"/>
        <dbReference type="EC" id="4.1.2.50"/>
    </reaction>
</comment>
<dbReference type="PANTHER" id="PTHR12589">
    <property type="entry name" value="PYRUVOYL TETRAHYDROBIOPTERIN SYNTHASE"/>
    <property type="match status" value="1"/>
</dbReference>
<evidence type="ECO:0000256" key="9">
    <source>
        <dbReference type="PIRSR" id="PIRSR006113-1"/>
    </source>
</evidence>
<keyword evidence="6 8" id="KW-0456">Lyase</keyword>
<dbReference type="OrthoDB" id="9804698at2"/>
<name>A0A316U1X5_9BACT</name>
<keyword evidence="5 8" id="KW-0862">Zinc</keyword>
<dbReference type="GO" id="GO:0008616">
    <property type="term" value="P:tRNA queuosine(34) biosynthetic process"/>
    <property type="evidence" value="ECO:0007669"/>
    <property type="project" value="UniProtKB-KW"/>
</dbReference>
<dbReference type="PIRSF" id="PIRSF006113">
    <property type="entry name" value="PTP_synth"/>
    <property type="match status" value="1"/>
</dbReference>
<keyword evidence="8" id="KW-0671">Queuosine biosynthesis</keyword>
<feature type="binding site" evidence="10">
    <location>
        <position position="29"/>
    </location>
    <ligand>
        <name>Zn(2+)</name>
        <dbReference type="ChEBI" id="CHEBI:29105"/>
    </ligand>
</feature>
<evidence type="ECO:0000256" key="3">
    <source>
        <dbReference type="ARBA" id="ARBA00018141"/>
    </source>
</evidence>
<feature type="binding site" evidence="10">
    <location>
        <position position="16"/>
    </location>
    <ligand>
        <name>Zn(2+)</name>
        <dbReference type="ChEBI" id="CHEBI:29105"/>
    </ligand>
</feature>
<comment type="pathway">
    <text evidence="1 8">Purine metabolism; 7-cyano-7-deazaguanine biosynthesis.</text>
</comment>
<feature type="active site" description="Charge relay system" evidence="9">
    <location>
        <position position="116"/>
    </location>
</feature>
<dbReference type="GO" id="GO:0070497">
    <property type="term" value="F:6-carboxytetrahydropterin synthase activity"/>
    <property type="evidence" value="ECO:0007669"/>
    <property type="project" value="UniProtKB-EC"/>
</dbReference>
<evidence type="ECO:0000256" key="8">
    <source>
        <dbReference type="PIRNR" id="PIRNR006113"/>
    </source>
</evidence>
<dbReference type="UniPathway" id="UPA00391"/>
<evidence type="ECO:0000256" key="6">
    <source>
        <dbReference type="ARBA" id="ARBA00023239"/>
    </source>
</evidence>
<dbReference type="EC" id="4.-.-.-" evidence="8"/>
<dbReference type="RefSeq" id="WP_109646405.1">
    <property type="nucleotide sequence ID" value="NZ_QGGB01000005.1"/>
</dbReference>
<dbReference type="InterPro" id="IPR007115">
    <property type="entry name" value="6-PTP_synth/QueD"/>
</dbReference>
<dbReference type="InterPro" id="IPR038418">
    <property type="entry name" value="6-PTP_synth/QueD_sf"/>
</dbReference>
<evidence type="ECO:0000256" key="7">
    <source>
        <dbReference type="ARBA" id="ARBA00048807"/>
    </source>
</evidence>
<comment type="cofactor">
    <cofactor evidence="8 10">
        <name>Zn(2+)</name>
        <dbReference type="ChEBI" id="CHEBI:29105"/>
    </cofactor>
    <text evidence="8 10">Binds 1 zinc ion per subunit.</text>
</comment>
<dbReference type="AlphaFoldDB" id="A0A316U1X5"/>
<dbReference type="EMBL" id="QGGB01000005">
    <property type="protein sequence ID" value="PWN07056.1"/>
    <property type="molecule type" value="Genomic_DNA"/>
</dbReference>
<evidence type="ECO:0000313" key="12">
    <source>
        <dbReference type="Proteomes" id="UP000245533"/>
    </source>
</evidence>
<dbReference type="PANTHER" id="PTHR12589:SF7">
    <property type="entry name" value="6-PYRUVOYL TETRAHYDROBIOPTERIN SYNTHASE"/>
    <property type="match status" value="1"/>
</dbReference>
<feature type="active site" description="Charge relay system" evidence="9">
    <location>
        <position position="76"/>
    </location>
</feature>
<dbReference type="Pfam" id="PF01242">
    <property type="entry name" value="PTPS"/>
    <property type="match status" value="1"/>
</dbReference>
<evidence type="ECO:0000256" key="2">
    <source>
        <dbReference type="ARBA" id="ARBA00008900"/>
    </source>
</evidence>
<evidence type="ECO:0000256" key="1">
    <source>
        <dbReference type="ARBA" id="ARBA00005061"/>
    </source>
</evidence>
<dbReference type="SUPFAM" id="SSF55620">
    <property type="entry name" value="Tetrahydrobiopterin biosynthesis enzymes-like"/>
    <property type="match status" value="1"/>
</dbReference>
<dbReference type="Gene3D" id="3.30.479.10">
    <property type="entry name" value="6-pyruvoyl tetrahydropterin synthase/QueD"/>
    <property type="match status" value="1"/>
</dbReference>
<evidence type="ECO:0000256" key="5">
    <source>
        <dbReference type="ARBA" id="ARBA00022833"/>
    </source>
</evidence>
<reference evidence="11 12" key="1">
    <citation type="submission" date="2018-05" db="EMBL/GenBank/DDBJ databases">
        <title>Rhodohalobacter halophilus gen. nov., sp. nov., a moderately halophilic member of the family Balneolaceae.</title>
        <authorList>
            <person name="Liu Z.-W."/>
        </authorList>
    </citation>
    <scope>NUCLEOTIDE SEQUENCE [LARGE SCALE GENOMIC DNA]</scope>
    <source>
        <strain evidence="11 12">8A47</strain>
    </source>
</reference>
<keyword evidence="4 8" id="KW-0479">Metal-binding</keyword>
<dbReference type="Proteomes" id="UP000245533">
    <property type="component" value="Unassembled WGS sequence"/>
</dbReference>
<proteinExistence type="inferred from homology"/>
<sequence>MATWTLHTEFKFDAAHFIEGYDGKCGRMHGHTYKVHIAAKSHKLNPSKYLKSPDMVCDFKELKWAAADGKKGGFDHAVLNETIPVATTAERIAEYIHKETKKRIPADIDLRVTVWETESSWVEYTDQDV</sequence>
<evidence type="ECO:0000256" key="10">
    <source>
        <dbReference type="PIRSR" id="PIRSR006113-2"/>
    </source>
</evidence>
<evidence type="ECO:0000256" key="4">
    <source>
        <dbReference type="ARBA" id="ARBA00022723"/>
    </source>
</evidence>
<comment type="similarity">
    <text evidence="2 8">Belongs to the PTPS family. QueD subfamily.</text>
</comment>
<evidence type="ECO:0000313" key="11">
    <source>
        <dbReference type="EMBL" id="PWN07056.1"/>
    </source>
</evidence>
<keyword evidence="12" id="KW-1185">Reference proteome</keyword>